<organism evidence="2 3">
    <name type="scientific">Sinorhizobium numidicum</name>
    <dbReference type="NCBI Taxonomy" id="680248"/>
    <lineage>
        <taxon>Bacteria</taxon>
        <taxon>Pseudomonadati</taxon>
        <taxon>Pseudomonadota</taxon>
        <taxon>Alphaproteobacteria</taxon>
        <taxon>Hyphomicrobiales</taxon>
        <taxon>Rhizobiaceae</taxon>
        <taxon>Sinorhizobium/Ensifer group</taxon>
        <taxon>Sinorhizobium</taxon>
    </lineage>
</organism>
<evidence type="ECO:0000313" key="3">
    <source>
        <dbReference type="Proteomes" id="UP001235547"/>
    </source>
</evidence>
<evidence type="ECO:0000313" key="2">
    <source>
        <dbReference type="EMBL" id="WEX82522.1"/>
    </source>
</evidence>
<feature type="region of interest" description="Disordered" evidence="1">
    <location>
        <begin position="83"/>
        <end position="113"/>
    </location>
</feature>
<gene>
    <name evidence="2" type="ORF">PYH38_004826</name>
</gene>
<sequence>MTQVVTISATTAACAMEAVKPSARVRGDGPADEAITLLSIRRQDGSAAAASAPKIKSALPLGLMLISAEDRPPQETETEALRRYREHLQDEESGEQRDSRQEETAGDRDEDADEIVAMLDQFIQRA</sequence>
<protein>
    <submittedName>
        <fullName evidence="2">Uncharacterized protein</fullName>
    </submittedName>
</protein>
<dbReference type="Proteomes" id="UP001235547">
    <property type="component" value="Chromosome 1"/>
</dbReference>
<proteinExistence type="predicted"/>
<accession>A0ABY8CWJ7</accession>
<reference evidence="2 3" key="1">
    <citation type="submission" date="2023-03" db="EMBL/GenBank/DDBJ databases">
        <authorList>
            <person name="Kaur S."/>
            <person name="Espinosa-Saiz D."/>
            <person name="Velazquez E."/>
            <person name="Menendez E."/>
            <person name="diCenzo G.C."/>
        </authorList>
    </citation>
    <scope>NUCLEOTIDE SEQUENCE [LARGE SCALE GENOMIC DNA]</scope>
    <source>
        <strain evidence="2 3">LMG 27395</strain>
    </source>
</reference>
<feature type="compositionally biased region" description="Basic and acidic residues" evidence="1">
    <location>
        <begin position="83"/>
        <end position="107"/>
    </location>
</feature>
<evidence type="ECO:0000256" key="1">
    <source>
        <dbReference type="SAM" id="MobiDB-lite"/>
    </source>
</evidence>
<name>A0ABY8CWJ7_9HYPH</name>
<keyword evidence="3" id="KW-1185">Reference proteome</keyword>
<dbReference type="RefSeq" id="WP_280733252.1">
    <property type="nucleotide sequence ID" value="NZ_CP120368.1"/>
</dbReference>
<dbReference type="EMBL" id="CP120371">
    <property type="protein sequence ID" value="WEX82522.1"/>
    <property type="molecule type" value="Genomic_DNA"/>
</dbReference>